<dbReference type="Proteomes" id="UP000271162">
    <property type="component" value="Unassembled WGS sequence"/>
</dbReference>
<keyword evidence="3" id="KW-1185">Reference proteome</keyword>
<organism evidence="4">
    <name type="scientific">Nippostrongylus brasiliensis</name>
    <name type="common">Rat hookworm</name>
    <dbReference type="NCBI Taxonomy" id="27835"/>
    <lineage>
        <taxon>Eukaryota</taxon>
        <taxon>Metazoa</taxon>
        <taxon>Ecdysozoa</taxon>
        <taxon>Nematoda</taxon>
        <taxon>Chromadorea</taxon>
        <taxon>Rhabditida</taxon>
        <taxon>Rhabditina</taxon>
        <taxon>Rhabditomorpha</taxon>
        <taxon>Strongyloidea</taxon>
        <taxon>Heligmosomidae</taxon>
        <taxon>Nippostrongylus</taxon>
    </lineage>
</organism>
<proteinExistence type="predicted"/>
<accession>A0A0N4Y3E8</accession>
<reference evidence="4" key="1">
    <citation type="submission" date="2017-02" db="UniProtKB">
        <authorList>
            <consortium name="WormBaseParasite"/>
        </authorList>
    </citation>
    <scope>IDENTIFICATION</scope>
</reference>
<reference evidence="2 3" key="2">
    <citation type="submission" date="2018-11" db="EMBL/GenBank/DDBJ databases">
        <authorList>
            <consortium name="Pathogen Informatics"/>
        </authorList>
    </citation>
    <scope>NUCLEOTIDE SEQUENCE [LARGE SCALE GENOMIC DNA]</scope>
</reference>
<gene>
    <name evidence="2" type="ORF">NBR_LOCUS10325</name>
</gene>
<evidence type="ECO:0000256" key="1">
    <source>
        <dbReference type="SAM" id="MobiDB-lite"/>
    </source>
</evidence>
<protein>
    <submittedName>
        <fullName evidence="4">BAG domain-containing protein</fullName>
    </submittedName>
</protein>
<evidence type="ECO:0000313" key="4">
    <source>
        <dbReference type="WBParaSite" id="NBR_0001032401-mRNA-1"/>
    </source>
</evidence>
<feature type="compositionally biased region" description="Basic residues" evidence="1">
    <location>
        <begin position="1"/>
        <end position="19"/>
    </location>
</feature>
<dbReference type="WBParaSite" id="NBR_0001032401-mRNA-1">
    <property type="protein sequence ID" value="NBR_0001032401-mRNA-1"/>
    <property type="gene ID" value="NBR_0001032401"/>
</dbReference>
<feature type="region of interest" description="Disordered" evidence="1">
    <location>
        <begin position="1"/>
        <end position="28"/>
    </location>
</feature>
<evidence type="ECO:0000313" key="2">
    <source>
        <dbReference type="EMBL" id="VDL73914.1"/>
    </source>
</evidence>
<evidence type="ECO:0000313" key="3">
    <source>
        <dbReference type="Proteomes" id="UP000271162"/>
    </source>
</evidence>
<dbReference type="EMBL" id="UYSL01020293">
    <property type="protein sequence ID" value="VDL73914.1"/>
    <property type="molecule type" value="Genomic_DNA"/>
</dbReference>
<sequence length="224" mass="26006">MHGKKIVRNRKGNLSKRSSRGGERELEETYEKMEQKRRLAALRKAKPMMNAVEIYLAQLHEWLDSPDAYDRAKALDVLDQVGKTIDAIDAEAATSHVDCEGYRRALQMCTSRLHGEGTSANQPVEEPPVDKEYVREVMSRAELILSRRETNEDEVRSSVNDMADCEIVLNDWKSRRLAVVRERWEAKKAEFELWRLYMDRVQQIATELDQQRGYIPGYIPPEKL</sequence>
<dbReference type="STRING" id="27835.A0A0N4Y3E8"/>
<dbReference type="AlphaFoldDB" id="A0A0N4Y3E8"/>
<name>A0A0N4Y3E8_NIPBR</name>